<dbReference type="Proteomes" id="UP001060919">
    <property type="component" value="Chromosome"/>
</dbReference>
<dbReference type="Pfam" id="PF18962">
    <property type="entry name" value="Por_Secre_tail"/>
    <property type="match status" value="1"/>
</dbReference>
<dbReference type="InterPro" id="IPR036249">
    <property type="entry name" value="Thioredoxin-like_sf"/>
</dbReference>
<keyword evidence="4" id="KW-1185">Reference proteome</keyword>
<protein>
    <submittedName>
        <fullName evidence="3">T9SS type A sorting domain-containing protein</fullName>
    </submittedName>
</protein>
<dbReference type="EMBL" id="AP026867">
    <property type="protein sequence ID" value="BDS11753.1"/>
    <property type="molecule type" value="Genomic_DNA"/>
</dbReference>
<dbReference type="NCBIfam" id="TIGR04183">
    <property type="entry name" value="Por_Secre_tail"/>
    <property type="match status" value="1"/>
</dbReference>
<dbReference type="RefSeq" id="WP_264792899.1">
    <property type="nucleotide sequence ID" value="NZ_AP026867.1"/>
</dbReference>
<evidence type="ECO:0000313" key="4">
    <source>
        <dbReference type="Proteomes" id="UP001060919"/>
    </source>
</evidence>
<keyword evidence="1" id="KW-0732">Signal</keyword>
<feature type="chain" id="PRO_5037893749" evidence="1">
    <location>
        <begin position="19"/>
        <end position="448"/>
    </location>
</feature>
<accession>A0A915YEP3</accession>
<sequence>MKSFFILLNLFATLPFLAQPTLQPSIGIGALPNDNDTICAFPTFTGNFDAVGYAIGDTVPDFTLYTTNGTPVNLQTVLAQGKPVLLIGGNLTCPVFRNKIATINNMATIYNGLLEIYIIYGMEAHPTSPSPYSGTIWITNSNQQAGILHPQPTTYGARKALIDTLLTTETILPPILVDGVCNEWLSHFGPAPNNAYLIDTTGVVYEKQGWFHKLPDDMYCEIDSLLGTTNGLCNATGNNGLFTFAYVNDTIEYGAAGTILGVEATLNNVSATDNVVIDIIRRFVNVPQNWQTAICVDICLPPTTDTTQVTIPPGMTQDFTFYFYTAPTIDSFGFAQLGFKNVNNNQNKFLRYFWAETGKTTSSPKVSSAENDLLFYPNPSSGIVYWTGTKTVEGSIQIIDSKGVKVKHFTPKVWQDQQILNLSMLPRGLYFLQLSSKKGQITKKIILR</sequence>
<proteinExistence type="predicted"/>
<evidence type="ECO:0000313" key="3">
    <source>
        <dbReference type="EMBL" id="BDS11753.1"/>
    </source>
</evidence>
<gene>
    <name evidence="3" type="ORF">AsAng_0024670</name>
</gene>
<reference evidence="3" key="1">
    <citation type="submission" date="2022-09" db="EMBL/GenBank/DDBJ databases">
        <title>Aureispira anguillicida sp. nov., isolated from Leptocephalus of Japanese eel Anguilla japonica.</title>
        <authorList>
            <person name="Yuasa K."/>
            <person name="Mekata T."/>
            <person name="Ikunari K."/>
        </authorList>
    </citation>
    <scope>NUCLEOTIDE SEQUENCE</scope>
    <source>
        <strain evidence="3">EL160426</strain>
    </source>
</reference>
<dbReference type="InterPro" id="IPR026444">
    <property type="entry name" value="Secre_tail"/>
</dbReference>
<dbReference type="Gene3D" id="3.40.30.10">
    <property type="entry name" value="Glutaredoxin"/>
    <property type="match status" value="1"/>
</dbReference>
<evidence type="ECO:0000259" key="2">
    <source>
        <dbReference type="PROSITE" id="PS51352"/>
    </source>
</evidence>
<dbReference type="PROSITE" id="PS51352">
    <property type="entry name" value="THIOREDOXIN_2"/>
    <property type="match status" value="1"/>
</dbReference>
<dbReference type="AlphaFoldDB" id="A0A915YEP3"/>
<feature type="domain" description="Thioredoxin" evidence="2">
    <location>
        <begin position="53"/>
        <end position="227"/>
    </location>
</feature>
<dbReference type="KEGG" id="aup:AsAng_0024670"/>
<dbReference type="SUPFAM" id="SSF52833">
    <property type="entry name" value="Thioredoxin-like"/>
    <property type="match status" value="1"/>
</dbReference>
<organism evidence="3 4">
    <name type="scientific">Aureispira anguillae</name>
    <dbReference type="NCBI Taxonomy" id="2864201"/>
    <lineage>
        <taxon>Bacteria</taxon>
        <taxon>Pseudomonadati</taxon>
        <taxon>Bacteroidota</taxon>
        <taxon>Saprospiria</taxon>
        <taxon>Saprospirales</taxon>
        <taxon>Saprospiraceae</taxon>
        <taxon>Aureispira</taxon>
    </lineage>
</organism>
<feature type="signal peptide" evidence="1">
    <location>
        <begin position="1"/>
        <end position="18"/>
    </location>
</feature>
<dbReference type="InterPro" id="IPR013766">
    <property type="entry name" value="Thioredoxin_domain"/>
</dbReference>
<evidence type="ECO:0000256" key="1">
    <source>
        <dbReference type="SAM" id="SignalP"/>
    </source>
</evidence>
<name>A0A915YEP3_9BACT</name>